<dbReference type="EMBL" id="OB663505">
    <property type="protein sequence ID" value="CAD7231431.1"/>
    <property type="molecule type" value="Genomic_DNA"/>
</dbReference>
<proteinExistence type="predicted"/>
<gene>
    <name evidence="1" type="ORF">CTOB1V02_LOCUS9278</name>
</gene>
<reference evidence="1" key="1">
    <citation type="submission" date="2020-11" db="EMBL/GenBank/DDBJ databases">
        <authorList>
            <person name="Tran Van P."/>
        </authorList>
    </citation>
    <scope>NUCLEOTIDE SEQUENCE</scope>
</reference>
<sequence>MNLNFVLELVLICLCVTELLALDSTKLLKFPGFECNETSGPAVEGLYDGQCIGKALQDACWAFRVCPDCQCCETVMKATDNSTFLYSFAHRQEGTQCITDSQCSEFNKCLYGICSNGDLIDPTWANAMEEYLQQKELNLTDLSKQTDTLCGWKILEPFSDNVVLDCDAVGLANHTYWYACLRERRLC</sequence>
<name>A0A7R8ZNR3_9CRUS</name>
<dbReference type="AlphaFoldDB" id="A0A7R8ZNR3"/>
<protein>
    <submittedName>
        <fullName evidence="1">Uncharacterized protein</fullName>
    </submittedName>
</protein>
<organism evidence="1">
    <name type="scientific">Cyprideis torosa</name>
    <dbReference type="NCBI Taxonomy" id="163714"/>
    <lineage>
        <taxon>Eukaryota</taxon>
        <taxon>Metazoa</taxon>
        <taxon>Ecdysozoa</taxon>
        <taxon>Arthropoda</taxon>
        <taxon>Crustacea</taxon>
        <taxon>Oligostraca</taxon>
        <taxon>Ostracoda</taxon>
        <taxon>Podocopa</taxon>
        <taxon>Podocopida</taxon>
        <taxon>Cytherocopina</taxon>
        <taxon>Cytheroidea</taxon>
        <taxon>Cytherideidae</taxon>
        <taxon>Cyprideis</taxon>
    </lineage>
</organism>
<evidence type="ECO:0000313" key="1">
    <source>
        <dbReference type="EMBL" id="CAD7231431.1"/>
    </source>
</evidence>
<accession>A0A7R8ZNR3</accession>